<dbReference type="FunCoup" id="G1TZD4">
    <property type="interactions" value="3"/>
</dbReference>
<name>G1TZD4_RABIT</name>
<feature type="region of interest" description="Disordered" evidence="2">
    <location>
        <begin position="569"/>
        <end position="602"/>
    </location>
</feature>
<feature type="region of interest" description="Disordered" evidence="2">
    <location>
        <begin position="644"/>
        <end position="725"/>
    </location>
</feature>
<dbReference type="AlphaFoldDB" id="G1TZD4"/>
<reference evidence="4" key="3">
    <citation type="submission" date="2025-09" db="UniProtKB">
        <authorList>
            <consortium name="Ensembl"/>
        </authorList>
    </citation>
    <scope>IDENTIFICATION</scope>
    <source>
        <strain evidence="4">Thorbecke</strain>
    </source>
</reference>
<feature type="domain" description="Nuclear Testis protein N-terminal" evidence="3">
    <location>
        <begin position="1"/>
        <end position="722"/>
    </location>
</feature>
<protein>
    <recommendedName>
        <fullName evidence="3">Nuclear Testis protein N-terminal domain-containing protein</fullName>
    </recommendedName>
</protein>
<dbReference type="Pfam" id="PF12881">
    <property type="entry name" value="NUT"/>
    <property type="match status" value="1"/>
</dbReference>
<feature type="region of interest" description="Disordered" evidence="2">
    <location>
        <begin position="474"/>
        <end position="532"/>
    </location>
</feature>
<feature type="region of interest" description="Disordered" evidence="2">
    <location>
        <begin position="391"/>
        <end position="417"/>
    </location>
</feature>
<dbReference type="PaxDb" id="9986-ENSOCUP00000022456"/>
<keyword evidence="5" id="KW-1185">Reference proteome</keyword>
<dbReference type="Proteomes" id="UP000001811">
    <property type="component" value="Chromosome 1"/>
</dbReference>
<evidence type="ECO:0000256" key="1">
    <source>
        <dbReference type="ARBA" id="ARBA00010586"/>
    </source>
</evidence>
<evidence type="ECO:0000259" key="3">
    <source>
        <dbReference type="Pfam" id="PF12881"/>
    </source>
</evidence>
<dbReference type="Ensembl" id="ENSOCUT00000021416.3">
    <property type="protein sequence ID" value="ENSOCUP00000022456.3"/>
    <property type="gene ID" value="ENSOCUG00000023646.3"/>
</dbReference>
<dbReference type="eggNOG" id="ENOG502RU0F">
    <property type="taxonomic scope" value="Eukaryota"/>
</dbReference>
<comment type="similarity">
    <text evidence="1">Belongs to the NUT family.</text>
</comment>
<dbReference type="PANTHER" id="PTHR22879:SF14">
    <property type="entry name" value="NUT FAMILY MEMBER 2A-RELATED"/>
    <property type="match status" value="1"/>
</dbReference>
<feature type="compositionally biased region" description="Polar residues" evidence="2">
    <location>
        <begin position="509"/>
        <end position="525"/>
    </location>
</feature>
<evidence type="ECO:0000313" key="4">
    <source>
        <dbReference type="Ensembl" id="ENSOCUP00000022456.3"/>
    </source>
</evidence>
<dbReference type="STRING" id="9986.ENSOCUP00000022456"/>
<dbReference type="PANTHER" id="PTHR22879">
    <property type="entry name" value="NUT FAMILY MEMBER 1"/>
    <property type="match status" value="1"/>
</dbReference>
<feature type="compositionally biased region" description="Basic residues" evidence="2">
    <location>
        <begin position="706"/>
        <end position="725"/>
    </location>
</feature>
<dbReference type="Bgee" id="ENSOCUG00000023646">
    <property type="expression patterns" value="Expressed in testis"/>
</dbReference>
<reference evidence="4 5" key="1">
    <citation type="journal article" date="2011" name="Nature">
        <title>A high-resolution map of human evolutionary constraint using 29 mammals.</title>
        <authorList>
            <person name="Lindblad-Toh K."/>
            <person name="Garber M."/>
            <person name="Zuk O."/>
            <person name="Lin M.F."/>
            <person name="Parker B.J."/>
            <person name="Washietl S."/>
            <person name="Kheradpour P."/>
            <person name="Ernst J."/>
            <person name="Jordan G."/>
            <person name="Mauceli E."/>
            <person name="Ward L.D."/>
            <person name="Lowe C.B."/>
            <person name="Holloway A.K."/>
            <person name="Clamp M."/>
            <person name="Gnerre S."/>
            <person name="Alfoldi J."/>
            <person name="Beal K."/>
            <person name="Chang J."/>
            <person name="Clawson H."/>
            <person name="Cuff J."/>
            <person name="Di Palma F."/>
            <person name="Fitzgerald S."/>
            <person name="Flicek P."/>
            <person name="Guttman M."/>
            <person name="Hubisz M.J."/>
            <person name="Jaffe D.B."/>
            <person name="Jungreis I."/>
            <person name="Kent W.J."/>
            <person name="Kostka D."/>
            <person name="Lara M."/>
            <person name="Martins A.L."/>
            <person name="Massingham T."/>
            <person name="Moltke I."/>
            <person name="Raney B.J."/>
            <person name="Rasmussen M.D."/>
            <person name="Robinson J."/>
            <person name="Stark A."/>
            <person name="Vilella A.J."/>
            <person name="Wen J."/>
            <person name="Xie X."/>
            <person name="Zody M.C."/>
            <person name="Baldwin J."/>
            <person name="Bloom T."/>
            <person name="Chin C.W."/>
            <person name="Heiman D."/>
            <person name="Nicol R."/>
            <person name="Nusbaum C."/>
            <person name="Young S."/>
            <person name="Wilkinson J."/>
            <person name="Worley K.C."/>
            <person name="Kovar C.L."/>
            <person name="Muzny D.M."/>
            <person name="Gibbs R.A."/>
            <person name="Cree A."/>
            <person name="Dihn H.H."/>
            <person name="Fowler G."/>
            <person name="Jhangiani S."/>
            <person name="Joshi V."/>
            <person name="Lee S."/>
            <person name="Lewis L.R."/>
            <person name="Nazareth L.V."/>
            <person name="Okwuonu G."/>
            <person name="Santibanez J."/>
            <person name="Warren W.C."/>
            <person name="Mardis E.R."/>
            <person name="Weinstock G.M."/>
            <person name="Wilson R.K."/>
            <person name="Delehaunty K."/>
            <person name="Dooling D."/>
            <person name="Fronik C."/>
            <person name="Fulton L."/>
            <person name="Fulton B."/>
            <person name="Graves T."/>
            <person name="Minx P."/>
            <person name="Sodergren E."/>
            <person name="Birney E."/>
            <person name="Margulies E.H."/>
            <person name="Herrero J."/>
            <person name="Green E.D."/>
            <person name="Haussler D."/>
            <person name="Siepel A."/>
            <person name="Goldman N."/>
            <person name="Pollard K.S."/>
            <person name="Pedersen J.S."/>
            <person name="Lander E.S."/>
            <person name="Kellis M."/>
        </authorList>
    </citation>
    <scope>NUCLEOTIDE SEQUENCE [LARGE SCALE GENOMIC DNA]</scope>
    <source>
        <strain evidence="4 5">Thorbecke inbred</strain>
    </source>
</reference>
<dbReference type="HOGENOM" id="CLU_021726_0_0_1"/>
<dbReference type="InParanoid" id="G1TZD4"/>
<dbReference type="GeneTree" id="ENSGT00410000025793"/>
<sequence>MIPHPGTAPSLVMLLPFPQPTHGPAPQPPWGQPPPPLLNVAFPPGSRLVLPAAIPSMPVVAGDGGCGPNGAGNVHLLLQLRTGGQPVEPLHSQTLVYNQTRISLNAPGGLCGAGQNPAPIAVPGSSLQATVPAPTMAGTQASQGGWPLGLPPPAPPPAAQLAPMVFPVNNRPPSQGADRERILPTPKAQASPDDPCSSTSVYENFRRWQHFKALARRLLPQSPDTEALSCFLIPVLRTLAQRRPTMPLEEGLRFALREWQHKSNFDRMIFYEMAEKFMEFEEEEEMQMQKLEWMKGKPCQPPLVSPALLPQGPPAPVAVQQPGTVSRVPAHPCTHTMFPSTGCAARKASSKALPACPVPPRHQGPQDKTPKEIPPEAVKEYMEIMDTLLGPTPLSLEPPDGHPEEDTDEGFLENEGSYPDPEMLSYIDHLCSQVDFVTKAEAIIHPRFLEELLSPDPQLDLTALSKELEKEEGLTAGQVNTEGGKQHCSLKEDGAIGATPSHGVRLLHPSNSESGPQQSAQSDNQGPRLGARAECFSGSMSSQDLQRHVVPDTPLCRPEVNAVFSGHRECPSLGATKDARSFRGGPSVGGPHAPLDNSSENEEELPSLSFLLASQHHLLPLGFARSEASAEDLPCLGAGNPCRAPKPLSTHGRDPRGPLPHAAKSRKQALQGGQGPAKKKPCPVPQLRASGGQAQALGSVGNSQTQKRKCDHLVTRRRKKHHSAH</sequence>
<organism evidence="4 5">
    <name type="scientific">Oryctolagus cuniculus</name>
    <name type="common">Rabbit</name>
    <dbReference type="NCBI Taxonomy" id="9986"/>
    <lineage>
        <taxon>Eukaryota</taxon>
        <taxon>Metazoa</taxon>
        <taxon>Chordata</taxon>
        <taxon>Craniata</taxon>
        <taxon>Vertebrata</taxon>
        <taxon>Euteleostomi</taxon>
        <taxon>Mammalia</taxon>
        <taxon>Eutheria</taxon>
        <taxon>Euarchontoglires</taxon>
        <taxon>Glires</taxon>
        <taxon>Lagomorpha</taxon>
        <taxon>Leporidae</taxon>
        <taxon>Oryctolagus</taxon>
    </lineage>
</organism>
<accession>G1TZD4</accession>
<evidence type="ECO:0000256" key="2">
    <source>
        <dbReference type="SAM" id="MobiDB-lite"/>
    </source>
</evidence>
<reference evidence="4" key="2">
    <citation type="submission" date="2025-08" db="UniProtKB">
        <authorList>
            <consortium name="Ensembl"/>
        </authorList>
    </citation>
    <scope>IDENTIFICATION</scope>
    <source>
        <strain evidence="4">Thorbecke</strain>
    </source>
</reference>
<feature type="compositionally biased region" description="Pro residues" evidence="2">
    <location>
        <begin position="17"/>
        <end position="31"/>
    </location>
</feature>
<dbReference type="InterPro" id="IPR024310">
    <property type="entry name" value="NUT"/>
</dbReference>
<dbReference type="EMBL" id="AAGW02058330">
    <property type="status" value="NOT_ANNOTATED_CDS"/>
    <property type="molecule type" value="Genomic_DNA"/>
</dbReference>
<evidence type="ECO:0000313" key="5">
    <source>
        <dbReference type="Proteomes" id="UP000001811"/>
    </source>
</evidence>
<dbReference type="InterPro" id="IPR024309">
    <property type="entry name" value="NUT_N"/>
</dbReference>
<feature type="region of interest" description="Disordered" evidence="2">
    <location>
        <begin position="12"/>
        <end position="31"/>
    </location>
</feature>
<proteinExistence type="inferred from homology"/>